<evidence type="ECO:0000259" key="1">
    <source>
        <dbReference type="Pfam" id="PF07929"/>
    </source>
</evidence>
<dbReference type="SUPFAM" id="SSF159941">
    <property type="entry name" value="MM3350-like"/>
    <property type="match status" value="1"/>
</dbReference>
<dbReference type="InterPro" id="IPR024047">
    <property type="entry name" value="MM3350-like_sf"/>
</dbReference>
<reference evidence="2" key="1">
    <citation type="submission" date="2020-02" db="EMBL/GenBank/DDBJ databases">
        <authorList>
            <person name="Meier V. D."/>
        </authorList>
    </citation>
    <scope>NUCLEOTIDE SEQUENCE</scope>
    <source>
        <strain evidence="2">AVDCRST_MAG93</strain>
    </source>
</reference>
<sequence length="41" mass="4578">MEALASPEPPEHTSMVEWAGDDFDPEAFDLEAVNSMLRQIT</sequence>
<feature type="domain" description="Plasmid pRiA4b Orf3-like" evidence="1">
    <location>
        <begin position="1"/>
        <end position="31"/>
    </location>
</feature>
<dbReference type="Gene3D" id="3.10.290.30">
    <property type="entry name" value="MM3350-like"/>
    <property type="match status" value="1"/>
</dbReference>
<dbReference type="InterPro" id="IPR012912">
    <property type="entry name" value="Plasmid_pRiA4b_Orf3-like"/>
</dbReference>
<protein>
    <recommendedName>
        <fullName evidence="1">Plasmid pRiA4b Orf3-like domain-containing protein</fullName>
    </recommendedName>
</protein>
<dbReference type="Pfam" id="PF07929">
    <property type="entry name" value="PRiA4_ORF3"/>
    <property type="match status" value="1"/>
</dbReference>
<accession>A0A6J4MWH4</accession>
<dbReference type="EMBL" id="CADCTR010002834">
    <property type="protein sequence ID" value="CAA9370674.1"/>
    <property type="molecule type" value="Genomic_DNA"/>
</dbReference>
<proteinExistence type="predicted"/>
<name>A0A6J4MWH4_9CHLR</name>
<organism evidence="2">
    <name type="scientific">uncultured Chloroflexia bacterium</name>
    <dbReference type="NCBI Taxonomy" id="1672391"/>
    <lineage>
        <taxon>Bacteria</taxon>
        <taxon>Bacillati</taxon>
        <taxon>Chloroflexota</taxon>
        <taxon>Chloroflexia</taxon>
        <taxon>environmental samples</taxon>
    </lineage>
</organism>
<gene>
    <name evidence="2" type="ORF">AVDCRST_MAG93-8403</name>
</gene>
<dbReference type="AlphaFoldDB" id="A0A6J4MWH4"/>
<evidence type="ECO:0000313" key="2">
    <source>
        <dbReference type="EMBL" id="CAA9370674.1"/>
    </source>
</evidence>